<dbReference type="PANTHER" id="PTHR31984">
    <property type="entry name" value="TRANSPORTER, PUTATIVE (DUF179)-RELATED"/>
    <property type="match status" value="1"/>
</dbReference>
<reference evidence="1 2" key="1">
    <citation type="submission" date="2019-04" db="EMBL/GenBank/DDBJ databases">
        <title>Niastella caeni sp. nov., isolated from activated sludge.</title>
        <authorList>
            <person name="Sheng M."/>
        </authorList>
    </citation>
    <scope>NUCLEOTIDE SEQUENCE [LARGE SCALE GENOMIC DNA]</scope>
    <source>
        <strain evidence="1 2">HX-2-15</strain>
    </source>
</reference>
<dbReference type="InterPro" id="IPR003774">
    <property type="entry name" value="AlgH-like"/>
</dbReference>
<evidence type="ECO:0000313" key="2">
    <source>
        <dbReference type="Proteomes" id="UP000306918"/>
    </source>
</evidence>
<proteinExistence type="predicted"/>
<dbReference type="Gene3D" id="3.40.1740.10">
    <property type="entry name" value="VC0467-like"/>
    <property type="match status" value="1"/>
</dbReference>
<dbReference type="PANTHER" id="PTHR31984:SF17">
    <property type="entry name" value="TRANSCRIPTIONAL REGULATOR"/>
    <property type="match status" value="1"/>
</dbReference>
<gene>
    <name evidence="1" type="ORF">FAM09_17415</name>
</gene>
<evidence type="ECO:0000313" key="1">
    <source>
        <dbReference type="EMBL" id="THU38446.1"/>
    </source>
</evidence>
<dbReference type="SUPFAM" id="SSF143456">
    <property type="entry name" value="VC0467-like"/>
    <property type="match status" value="1"/>
</dbReference>
<sequence>MKPGLFLKSTSLLNDTVFENSVVFITEYNDKGAMGFVVNQKFPRKLNELEEFKTIKPFPIYLGGPVDQEHLYFIHQRPDLIEGGVPVTDNIYFGGNFKQAVIHINNQIITEKDCMIFLGYCGWDHHELDEEIAEGSWAVQETGDPFSAQL</sequence>
<dbReference type="Proteomes" id="UP000306918">
    <property type="component" value="Unassembled WGS sequence"/>
</dbReference>
<dbReference type="EMBL" id="STFF01000004">
    <property type="protein sequence ID" value="THU38446.1"/>
    <property type="molecule type" value="Genomic_DNA"/>
</dbReference>
<keyword evidence="2" id="KW-1185">Reference proteome</keyword>
<accession>A0A4V4H0Z1</accession>
<dbReference type="OrthoDB" id="9807486at2"/>
<organism evidence="1 2">
    <name type="scientific">Niastella caeni</name>
    <dbReference type="NCBI Taxonomy" id="2569763"/>
    <lineage>
        <taxon>Bacteria</taxon>
        <taxon>Pseudomonadati</taxon>
        <taxon>Bacteroidota</taxon>
        <taxon>Chitinophagia</taxon>
        <taxon>Chitinophagales</taxon>
        <taxon>Chitinophagaceae</taxon>
        <taxon>Niastella</taxon>
    </lineage>
</organism>
<name>A0A4V4H0Z1_9BACT</name>
<dbReference type="AlphaFoldDB" id="A0A4V4H0Z1"/>
<dbReference type="Pfam" id="PF02622">
    <property type="entry name" value="DUF179"/>
    <property type="match status" value="1"/>
</dbReference>
<dbReference type="RefSeq" id="WP_136578402.1">
    <property type="nucleotide sequence ID" value="NZ_STFF01000004.1"/>
</dbReference>
<comment type="caution">
    <text evidence="1">The sequence shown here is derived from an EMBL/GenBank/DDBJ whole genome shotgun (WGS) entry which is preliminary data.</text>
</comment>
<protein>
    <submittedName>
        <fullName evidence="1">YqgE/AlgH family protein</fullName>
    </submittedName>
</protein>